<feature type="compositionally biased region" description="Acidic residues" evidence="1">
    <location>
        <begin position="121"/>
        <end position="135"/>
    </location>
</feature>
<sequence length="172" mass="18302">MAEDAAAASTTESKTGMPQADVEFLIACLKNTTGGSIAIDTKAVAEAMNYTNHRSVGNRISALKKKYDLPFGASGVGKKAKEGESSEPTVPSTPNANRVTKKRTPAKKKTPSKKAVKKEESEPEEEEDATMVDDDMAVKAASAGINLHADLGEYDAYFGPTESGEEQEEEET</sequence>
<dbReference type="Pfam" id="PF22980">
    <property type="entry name" value="Myb_DNA-bind_8"/>
    <property type="match status" value="1"/>
</dbReference>
<dbReference type="InterPro" id="IPR054505">
    <property type="entry name" value="Myb_DNA-bind_8"/>
</dbReference>
<feature type="compositionally biased region" description="Basic residues" evidence="1">
    <location>
        <begin position="99"/>
        <end position="116"/>
    </location>
</feature>
<evidence type="ECO:0000259" key="2">
    <source>
        <dbReference type="Pfam" id="PF22980"/>
    </source>
</evidence>
<keyword evidence="4" id="KW-1185">Reference proteome</keyword>
<accession>A0A8H4R8G7</accession>
<proteinExistence type="predicted"/>
<comment type="caution">
    <text evidence="3">The sequence shown here is derived from an EMBL/GenBank/DDBJ whole genome shotgun (WGS) entry which is preliminary data.</text>
</comment>
<protein>
    <recommendedName>
        <fullName evidence="2">Myb-like DNA-binding domain-containing protein</fullName>
    </recommendedName>
</protein>
<dbReference type="EMBL" id="JAAMPI010001408">
    <property type="protein sequence ID" value="KAF4625337.1"/>
    <property type="molecule type" value="Genomic_DNA"/>
</dbReference>
<feature type="region of interest" description="Disordered" evidence="1">
    <location>
        <begin position="73"/>
        <end position="135"/>
    </location>
</feature>
<organism evidence="3 4">
    <name type="scientific">Cudoniella acicularis</name>
    <dbReference type="NCBI Taxonomy" id="354080"/>
    <lineage>
        <taxon>Eukaryota</taxon>
        <taxon>Fungi</taxon>
        <taxon>Dikarya</taxon>
        <taxon>Ascomycota</taxon>
        <taxon>Pezizomycotina</taxon>
        <taxon>Leotiomycetes</taxon>
        <taxon>Helotiales</taxon>
        <taxon>Tricladiaceae</taxon>
        <taxon>Cudoniella</taxon>
    </lineage>
</organism>
<name>A0A8H4R8G7_9HELO</name>
<feature type="domain" description="Myb-like DNA-binding" evidence="2">
    <location>
        <begin position="19"/>
        <end position="68"/>
    </location>
</feature>
<gene>
    <name evidence="3" type="ORF">G7Y89_g12834</name>
</gene>
<dbReference type="AlphaFoldDB" id="A0A8H4R8G7"/>
<evidence type="ECO:0000313" key="4">
    <source>
        <dbReference type="Proteomes" id="UP000566819"/>
    </source>
</evidence>
<reference evidence="3 4" key="1">
    <citation type="submission" date="2020-03" db="EMBL/GenBank/DDBJ databases">
        <title>Draft Genome Sequence of Cudoniella acicularis.</title>
        <authorList>
            <person name="Buettner E."/>
            <person name="Kellner H."/>
        </authorList>
    </citation>
    <scope>NUCLEOTIDE SEQUENCE [LARGE SCALE GENOMIC DNA]</scope>
    <source>
        <strain evidence="3 4">DSM 108380</strain>
    </source>
</reference>
<evidence type="ECO:0000256" key="1">
    <source>
        <dbReference type="SAM" id="MobiDB-lite"/>
    </source>
</evidence>
<dbReference type="Proteomes" id="UP000566819">
    <property type="component" value="Unassembled WGS sequence"/>
</dbReference>
<feature type="compositionally biased region" description="Polar residues" evidence="1">
    <location>
        <begin position="86"/>
        <end position="97"/>
    </location>
</feature>
<dbReference type="OrthoDB" id="5421770at2759"/>
<evidence type="ECO:0000313" key="3">
    <source>
        <dbReference type="EMBL" id="KAF4625337.1"/>
    </source>
</evidence>